<dbReference type="PaxDb" id="3847-GLYMA08G18068.1"/>
<name>K7L777_SOYBN</name>
<reference evidence="7 8" key="1">
    <citation type="journal article" date="2010" name="Nature">
        <title>Genome sequence of the palaeopolyploid soybean.</title>
        <authorList>
            <person name="Schmutz J."/>
            <person name="Cannon S.B."/>
            <person name="Schlueter J."/>
            <person name="Ma J."/>
            <person name="Mitros T."/>
            <person name="Nelson W."/>
            <person name="Hyten D.L."/>
            <person name="Song Q."/>
            <person name="Thelen J.J."/>
            <person name="Cheng J."/>
            <person name="Xu D."/>
            <person name="Hellsten U."/>
            <person name="May G.D."/>
            <person name="Yu Y."/>
            <person name="Sakurai T."/>
            <person name="Umezawa T."/>
            <person name="Bhattacharyya M.K."/>
            <person name="Sandhu D."/>
            <person name="Valliyodan B."/>
            <person name="Lindquist E."/>
            <person name="Peto M."/>
            <person name="Grant D."/>
            <person name="Shu S."/>
            <person name="Goodstein D."/>
            <person name="Barry K."/>
            <person name="Futrell-Griggs M."/>
            <person name="Abernathy B."/>
            <person name="Du J."/>
            <person name="Tian Z."/>
            <person name="Zhu L."/>
            <person name="Gill N."/>
            <person name="Joshi T."/>
            <person name="Libault M."/>
            <person name="Sethuraman A."/>
            <person name="Zhang X.-C."/>
            <person name="Shinozaki K."/>
            <person name="Nguyen H.T."/>
            <person name="Wing R.A."/>
            <person name="Cregan P."/>
            <person name="Specht J."/>
            <person name="Grimwood J."/>
            <person name="Rokhsar D."/>
            <person name="Stacey G."/>
            <person name="Shoemaker R.C."/>
            <person name="Jackson S.A."/>
        </authorList>
    </citation>
    <scope>NUCLEOTIDE SEQUENCE [LARGE SCALE GENOMIC DNA]</scope>
    <source>
        <strain evidence="8">cv. Williams 82</strain>
        <tissue evidence="7">Callus</tissue>
    </source>
</reference>
<evidence type="ECO:0000256" key="4">
    <source>
        <dbReference type="ARBA" id="ARBA00023004"/>
    </source>
</evidence>
<dbReference type="InterPro" id="IPR026992">
    <property type="entry name" value="DIOX_N"/>
</dbReference>
<sequence>MVATSTDELVSSYDRKSEIKAFDDSKVGVQGLVENGVTKVPLLFYCEHSNLSDGLTTESNSKDGVLGKLRHACEKWGFFQVTNHGIPTHILDEMIKGTRRFHEQDAKVRKEYYTRDMSRKVIYLSNFILCRVWYPTRVRVSVRHRHDTRITFYILDIIGVHVSISVSCPVSVSVSMLHSLFLLYLMLTPWQPELTMGTSRHTEGNFMTILLQDQIGGLQVLHENQWIDVPAVHGALDMNIGDLLQLVTNDKFISVEHRVLANHLGPRTSIASFFRIGDQLPESLSKVFGPIKELLSEHNPPVYRKASLKDYLAHQYTKSIGASSLSLFRL</sequence>
<evidence type="ECO:0000313" key="9">
    <source>
        <dbReference type="Proteomes" id="UP000008827"/>
    </source>
</evidence>
<dbReference type="EnsemblPlants" id="KRH43754">
    <property type="protein sequence ID" value="KRH43754"/>
    <property type="gene ID" value="GLYMA_08G169700"/>
</dbReference>
<dbReference type="eggNOG" id="KOG0143">
    <property type="taxonomic scope" value="Eukaryota"/>
</dbReference>
<dbReference type="AlphaFoldDB" id="K7L777"/>
<dbReference type="FunFam" id="2.60.120.330:FF:000133">
    <property type="entry name" value="Uncharacterized protein"/>
    <property type="match status" value="1"/>
</dbReference>
<keyword evidence="9" id="KW-1185">Reference proteome</keyword>
<dbReference type="Proteomes" id="UP000008827">
    <property type="component" value="Chromosome 8"/>
</dbReference>
<dbReference type="Pfam" id="PF03171">
    <property type="entry name" value="2OG-FeII_Oxy"/>
    <property type="match status" value="1"/>
</dbReference>
<protein>
    <recommendedName>
        <fullName evidence="6">Fe2OG dioxygenase domain-containing protein</fullName>
    </recommendedName>
</protein>
<dbReference type="HOGENOM" id="CLU_010119_0_0_1"/>
<keyword evidence="3 5" id="KW-0560">Oxidoreductase</keyword>
<dbReference type="GO" id="GO:0046872">
    <property type="term" value="F:metal ion binding"/>
    <property type="evidence" value="ECO:0007669"/>
    <property type="project" value="UniProtKB-KW"/>
</dbReference>
<dbReference type="EMBL" id="CM000841">
    <property type="protein sequence ID" value="KRH43754.1"/>
    <property type="molecule type" value="Genomic_DNA"/>
</dbReference>
<comment type="similarity">
    <text evidence="1 5">Belongs to the iron/ascorbate-dependent oxidoreductase family.</text>
</comment>
<keyword evidence="2 5" id="KW-0479">Metal-binding</keyword>
<evidence type="ECO:0000256" key="5">
    <source>
        <dbReference type="RuleBase" id="RU003682"/>
    </source>
</evidence>
<reference evidence="8" key="2">
    <citation type="submission" date="2018-02" db="UniProtKB">
        <authorList>
            <consortium name="EnsemblPlants"/>
        </authorList>
    </citation>
    <scope>IDENTIFICATION</scope>
    <source>
        <strain evidence="8">Williams 82</strain>
    </source>
</reference>
<dbReference type="GO" id="GO:0051213">
    <property type="term" value="F:dioxygenase activity"/>
    <property type="evidence" value="ECO:0007669"/>
    <property type="project" value="UniProtKB-ARBA"/>
</dbReference>
<dbReference type="PANTHER" id="PTHR10209">
    <property type="entry name" value="OXIDOREDUCTASE, 2OG-FE II OXYGENASE FAMILY PROTEIN"/>
    <property type="match status" value="1"/>
</dbReference>
<proteinExistence type="inferred from homology"/>
<dbReference type="Pfam" id="PF14226">
    <property type="entry name" value="DIOX_N"/>
    <property type="match status" value="1"/>
</dbReference>
<dbReference type="InterPro" id="IPR005123">
    <property type="entry name" value="Oxoglu/Fe-dep_dioxygenase_dom"/>
</dbReference>
<evidence type="ECO:0000256" key="1">
    <source>
        <dbReference type="ARBA" id="ARBA00008056"/>
    </source>
</evidence>
<dbReference type="Gramene" id="KRH43754">
    <property type="protein sequence ID" value="KRH43754"/>
    <property type="gene ID" value="GLYMA_08G169700"/>
</dbReference>
<evidence type="ECO:0000313" key="8">
    <source>
        <dbReference type="EnsemblPlants" id="KRH43754"/>
    </source>
</evidence>
<dbReference type="OMA" id="HTEGNFM"/>
<gene>
    <name evidence="7" type="ORF">GLYMA_08G169700</name>
</gene>
<dbReference type="Gene3D" id="2.60.120.330">
    <property type="entry name" value="B-lactam Antibiotic, Isopenicillin N Synthase, Chain"/>
    <property type="match status" value="2"/>
</dbReference>
<dbReference type="InParanoid" id="K7L777"/>
<organism evidence="8">
    <name type="scientific">Glycine max</name>
    <name type="common">Soybean</name>
    <name type="synonym">Glycine hispida</name>
    <dbReference type="NCBI Taxonomy" id="3847"/>
    <lineage>
        <taxon>Eukaryota</taxon>
        <taxon>Viridiplantae</taxon>
        <taxon>Streptophyta</taxon>
        <taxon>Embryophyta</taxon>
        <taxon>Tracheophyta</taxon>
        <taxon>Spermatophyta</taxon>
        <taxon>Magnoliopsida</taxon>
        <taxon>eudicotyledons</taxon>
        <taxon>Gunneridae</taxon>
        <taxon>Pentapetalae</taxon>
        <taxon>rosids</taxon>
        <taxon>fabids</taxon>
        <taxon>Fabales</taxon>
        <taxon>Fabaceae</taxon>
        <taxon>Papilionoideae</taxon>
        <taxon>50 kb inversion clade</taxon>
        <taxon>NPAAA clade</taxon>
        <taxon>indigoferoid/millettioid clade</taxon>
        <taxon>Phaseoleae</taxon>
        <taxon>Glycine</taxon>
        <taxon>Glycine subgen. Soja</taxon>
    </lineage>
</organism>
<dbReference type="SMR" id="K7L777"/>
<accession>K7L777</accession>
<evidence type="ECO:0000256" key="3">
    <source>
        <dbReference type="ARBA" id="ARBA00023002"/>
    </source>
</evidence>
<feature type="domain" description="Fe2OG dioxygenase" evidence="6">
    <location>
        <begin position="172"/>
        <end position="276"/>
    </location>
</feature>
<dbReference type="SUPFAM" id="SSF51197">
    <property type="entry name" value="Clavaminate synthase-like"/>
    <property type="match status" value="1"/>
</dbReference>
<dbReference type="InterPro" id="IPR027443">
    <property type="entry name" value="IPNS-like_sf"/>
</dbReference>
<evidence type="ECO:0000256" key="2">
    <source>
        <dbReference type="ARBA" id="ARBA00022723"/>
    </source>
</evidence>
<dbReference type="PROSITE" id="PS51471">
    <property type="entry name" value="FE2OG_OXY"/>
    <property type="match status" value="1"/>
</dbReference>
<evidence type="ECO:0000259" key="6">
    <source>
        <dbReference type="PROSITE" id="PS51471"/>
    </source>
</evidence>
<evidence type="ECO:0000313" key="7">
    <source>
        <dbReference type="EMBL" id="KRH43754.1"/>
    </source>
</evidence>
<dbReference type="FunFam" id="2.60.120.330:FF:000080">
    <property type="entry name" value="Uncharacterized protein"/>
    <property type="match status" value="1"/>
</dbReference>
<keyword evidence="4 5" id="KW-0408">Iron</keyword>
<dbReference type="PANTHER" id="PTHR10209:SF672">
    <property type="entry name" value="2-OXOGLUTARATE-DEPENDENT DIOXYGENASE"/>
    <property type="match status" value="1"/>
</dbReference>
<reference evidence="7" key="3">
    <citation type="submission" date="2018-07" db="EMBL/GenBank/DDBJ databases">
        <title>WGS assembly of Glycine max.</title>
        <authorList>
            <person name="Schmutz J."/>
            <person name="Cannon S."/>
            <person name="Schlueter J."/>
            <person name="Ma J."/>
            <person name="Mitros T."/>
            <person name="Nelson W."/>
            <person name="Hyten D."/>
            <person name="Song Q."/>
            <person name="Thelen J."/>
            <person name="Cheng J."/>
            <person name="Xu D."/>
            <person name="Hellsten U."/>
            <person name="May G."/>
            <person name="Yu Y."/>
            <person name="Sakurai T."/>
            <person name="Umezawa T."/>
            <person name="Bhattacharyya M."/>
            <person name="Sandhu D."/>
            <person name="Valliyodan B."/>
            <person name="Lindquist E."/>
            <person name="Peto M."/>
            <person name="Grant D."/>
            <person name="Shu S."/>
            <person name="Goodstein D."/>
            <person name="Barry K."/>
            <person name="Futrell-Griggs M."/>
            <person name="Abernathy B."/>
            <person name="Du J."/>
            <person name="Tian Z."/>
            <person name="Zhu L."/>
            <person name="Gill N."/>
            <person name="Joshi T."/>
            <person name="Libault M."/>
            <person name="Sethuraman A."/>
            <person name="Zhang X."/>
            <person name="Shinozaki K."/>
            <person name="Nguyen H."/>
            <person name="Wing R."/>
            <person name="Cregan P."/>
            <person name="Specht J."/>
            <person name="Grimwood J."/>
            <person name="Rokhsar D."/>
            <person name="Stacey G."/>
            <person name="Shoemaker R."/>
            <person name="Jackson S."/>
        </authorList>
    </citation>
    <scope>NUCLEOTIDE SEQUENCE</scope>
    <source>
        <tissue evidence="7">Callus</tissue>
    </source>
</reference>
<dbReference type="InterPro" id="IPR044861">
    <property type="entry name" value="IPNS-like_FE2OG_OXY"/>
</dbReference>
<dbReference type="STRING" id="3847.K7L777"/>